<dbReference type="InterPro" id="IPR012341">
    <property type="entry name" value="6hp_glycosidase-like_sf"/>
</dbReference>
<dbReference type="GO" id="GO:0030596">
    <property type="term" value="F:alpha-L-rhamnosidase activity"/>
    <property type="evidence" value="ECO:0007669"/>
    <property type="project" value="UniProtKB-EC"/>
</dbReference>
<evidence type="ECO:0000313" key="4">
    <source>
        <dbReference type="EMBL" id="TRZ29375.1"/>
    </source>
</evidence>
<dbReference type="PANTHER" id="PTHR33307:SF6">
    <property type="entry name" value="ALPHA-RHAMNOSIDASE (EUROFUNG)-RELATED"/>
    <property type="match status" value="1"/>
</dbReference>
<accession>A0A4P8KCH1</accession>
<protein>
    <recommendedName>
        <fullName evidence="2">alpha-L-rhamnosidase</fullName>
        <ecNumber evidence="2">3.2.1.40</ecNumber>
    </recommendedName>
</protein>
<comment type="catalytic activity">
    <reaction evidence="1">
        <text>Hydrolysis of terminal non-reducing alpha-L-rhamnose residues in alpha-L-rhamnosides.</text>
        <dbReference type="EC" id="3.2.1.40"/>
    </reaction>
</comment>
<evidence type="ECO:0000313" key="5">
    <source>
        <dbReference type="Proteomes" id="UP000316316"/>
    </source>
</evidence>
<dbReference type="GO" id="GO:0005975">
    <property type="term" value="P:carbohydrate metabolic process"/>
    <property type="evidence" value="ECO:0007669"/>
    <property type="project" value="InterPro"/>
</dbReference>
<dbReference type="InterPro" id="IPR008902">
    <property type="entry name" value="Rhamnosid_concanavalin"/>
</dbReference>
<dbReference type="Pfam" id="PF17389">
    <property type="entry name" value="Bac_rhamnosid6H"/>
    <property type="match status" value="1"/>
</dbReference>
<dbReference type="InterPro" id="IPR016007">
    <property type="entry name" value="Alpha_rhamnosid"/>
</dbReference>
<evidence type="ECO:0000256" key="2">
    <source>
        <dbReference type="ARBA" id="ARBA00012652"/>
    </source>
</evidence>
<dbReference type="EMBL" id="PDXQ01000002">
    <property type="protein sequence ID" value="TRZ29375.1"/>
    <property type="molecule type" value="Genomic_DNA"/>
</dbReference>
<dbReference type="Pfam" id="PF08531">
    <property type="entry name" value="Bac_rhamnosid_N"/>
    <property type="match status" value="1"/>
</dbReference>
<evidence type="ECO:0000256" key="1">
    <source>
        <dbReference type="ARBA" id="ARBA00001445"/>
    </source>
</evidence>
<dbReference type="Gene3D" id="2.60.420.10">
    <property type="entry name" value="Maltose phosphorylase, domain 3"/>
    <property type="match status" value="1"/>
</dbReference>
<dbReference type="AlphaFoldDB" id="A0A4P8KCH1"/>
<dbReference type="InterPro" id="IPR008928">
    <property type="entry name" value="6-hairpin_glycosidase_sf"/>
</dbReference>
<name>A0A4P8KCH1_ENTAV</name>
<dbReference type="InterPro" id="IPR035396">
    <property type="entry name" value="Bac_rhamnosid6H"/>
</dbReference>
<dbReference type="EC" id="3.2.1.40" evidence="2"/>
<evidence type="ECO:0000256" key="3">
    <source>
        <dbReference type="ARBA" id="ARBA00022801"/>
    </source>
</evidence>
<comment type="caution">
    <text evidence="4">The sequence shown here is derived from an EMBL/GenBank/DDBJ whole genome shotgun (WGS) entry which is preliminary data.</text>
</comment>
<dbReference type="RefSeq" id="WP_070504333.1">
    <property type="nucleotide sequence ID" value="NZ_CAAKOC010000029.1"/>
</dbReference>
<dbReference type="SUPFAM" id="SSF48208">
    <property type="entry name" value="Six-hairpin glycosidases"/>
    <property type="match status" value="1"/>
</dbReference>
<organism evidence="4 5">
    <name type="scientific">Enterococcus avium</name>
    <name type="common">Streptococcus avium</name>
    <dbReference type="NCBI Taxonomy" id="33945"/>
    <lineage>
        <taxon>Bacteria</taxon>
        <taxon>Bacillati</taxon>
        <taxon>Bacillota</taxon>
        <taxon>Bacilli</taxon>
        <taxon>Lactobacillales</taxon>
        <taxon>Enterococcaceae</taxon>
        <taxon>Enterococcus</taxon>
    </lineage>
</organism>
<dbReference type="Gene3D" id="2.60.120.260">
    <property type="entry name" value="Galactose-binding domain-like"/>
    <property type="match status" value="2"/>
</dbReference>
<keyword evidence="3" id="KW-0378">Hydrolase</keyword>
<proteinExistence type="predicted"/>
<dbReference type="InterPro" id="IPR035398">
    <property type="entry name" value="Bac_rhamnosid_C"/>
</dbReference>
<reference evidence="4 5" key="1">
    <citation type="submission" date="2017-10" db="EMBL/GenBank/DDBJ databases">
        <title>FDA dAtabase for Regulatory Grade micrObial Sequences (FDA-ARGOS): Supporting development and validation of Infectious Disease Dx tests.</title>
        <authorList>
            <person name="Campos J."/>
            <person name="Goldberg B."/>
            <person name="Tallon L.J."/>
            <person name="Sadzewicz L."/>
            <person name="Sengamalay N."/>
            <person name="Ott S."/>
            <person name="Godinez A."/>
            <person name="Nagaraj S."/>
            <person name="Vyas G."/>
            <person name="Aluvathingal J."/>
            <person name="Nadendla S."/>
            <person name="Geyer C."/>
            <person name="Nandy P."/>
            <person name="Hobson J."/>
            <person name="Sichtig H."/>
        </authorList>
    </citation>
    <scope>NUCLEOTIDE SEQUENCE [LARGE SCALE GENOMIC DNA]</scope>
    <source>
        <strain evidence="4 5">FDAARGOS_185</strain>
    </source>
</reference>
<dbReference type="Gene3D" id="1.50.10.10">
    <property type="match status" value="1"/>
</dbReference>
<dbReference type="PIRSF" id="PIRSF010631">
    <property type="entry name" value="A-rhamnsds"/>
    <property type="match status" value="1"/>
</dbReference>
<dbReference type="GeneID" id="69571130"/>
<dbReference type="PANTHER" id="PTHR33307">
    <property type="entry name" value="ALPHA-RHAMNOSIDASE (EUROFUNG)"/>
    <property type="match status" value="1"/>
</dbReference>
<dbReference type="InterPro" id="IPR013737">
    <property type="entry name" value="Bac_rhamnosid_N"/>
</dbReference>
<dbReference type="SMR" id="A0A4P8KCH1"/>
<gene>
    <name evidence="4" type="ORF">AUF17_22105</name>
</gene>
<dbReference type="Proteomes" id="UP000316316">
    <property type="component" value="Unassembled WGS sequence"/>
</dbReference>
<dbReference type="Pfam" id="PF17390">
    <property type="entry name" value="Bac_rhamnosid_C"/>
    <property type="match status" value="1"/>
</dbReference>
<dbReference type="Pfam" id="PF05592">
    <property type="entry name" value="Bac_rhamnosid"/>
    <property type="match status" value="1"/>
</dbReference>
<sequence length="941" mass="106962">MRISKILINHMTEPIGFQLDDLRIEFTVEAEQFTEITKQLTIWTDNYEAPVYQSKQEPFETNYFDVPLTLIPRTRYHVEIAIRDTNHELLTKESFFETGKMDEPFQADWIAHPDKAIQNTLFQKKISVKSQVAKARLYATGLGIYEAYINGEKVGDEYLTPGVTAYDQWIQVQTYDVTAAFQKAADHELLFTTGDGWYKGTLGFDGGMKNIYGDQQCVIGEFHVTYEDGQTEIISTDSSWVTTSGKVTKSEIYYGEDLNDTLTPSDWQSVILLDQNKALLQDRLSLPIKIMERLPIQEILETPAGEQVLDFGQNQTGWMEFYNREPKGTKLVFQMGEILQEGNFYRENLREARASFVYISDGEEKWVRPHFTFYGYRYVKVEGNTQALRKEDYQAAVLYSEMATTGEIKTTNSKVNRLFQNILWGQKSNFLDIPTDCPQRDERLGWTGDAEVFSKTAALNMNVFPFFKKYGKDIAIEQQLHDGMVPMYAPAMGNSDGGAAVWGDAATIIPWNMYQIYGDSAILRQNYTAMKDWVAWIQKNSKSSDLWTGTFQFGDWLALDGENPALPTGKTEEDFIASVYYYYSNDIIAKTAEILNFANDATYYREQAQRIKEAIVKEYITANGRLAIDTQTAYAIALYFELVPQSQRSRVAKDLVTRLKKDNDHLKTGFVGTPFICQVLSNYGYHKLATKIFLLEDFPSWLYAVNLGATTVWERWNSVLPDGSMNPEGMNSLNHYSFGAIMEWAYSYLLGIKPAHPGYQEINFSPLFDYRLKQVNGHFDTPYGTFAVSYQIEADSEHTIKLNLTVPFGTTVHVDLPRGENGPVTVNNQEKNNGRFSLTCGTYEIAYVPSENYVEHYNSETPAAEIMADELLVQKIDAIDPVLDFFRADPAAIKGGLGTMSLSKLNTLLPFIQITSENLAKINDALASTPILSEREEISFV</sequence>